<proteinExistence type="predicted"/>
<accession>A0A4Q2KHE5</accession>
<organism evidence="1 2">
    <name type="scientific">Pelagerythrobacter rhizovicinus</name>
    <dbReference type="NCBI Taxonomy" id="2268576"/>
    <lineage>
        <taxon>Bacteria</taxon>
        <taxon>Pseudomonadati</taxon>
        <taxon>Pseudomonadota</taxon>
        <taxon>Alphaproteobacteria</taxon>
        <taxon>Sphingomonadales</taxon>
        <taxon>Erythrobacteraceae</taxon>
        <taxon>Pelagerythrobacter</taxon>
    </lineage>
</organism>
<dbReference type="OrthoDB" id="1550553at2"/>
<evidence type="ECO:0008006" key="3">
    <source>
        <dbReference type="Google" id="ProtNLM"/>
    </source>
</evidence>
<sequence length="488" mass="55660">MAKLCFNESEIRALFGSEDAENESAERFREYFVKNRAYENLRADLPLRILVGHKGVGKSALLRYSHEEDISKGILSIFLKPDDLSELLNVGPDVEINSLIDAWKTGIKRAVADKAIENATEGAVDKVDQSIVTIGARKLSAVVRDALKAYQPRIADAAQTVVYENFLYKNRVNIYIDDIDRGWSARPQDIVNISALINALKDISAKDANVQCRIGIRTDVYFLVRTSDESTDKIEQDIIRLKWTNDEILRLMAFRISTFLKLPYSRTAIAAMSQNAINRDVLSHVMEPKFHGRGKWENERTHRVMMSLCRARPRDLVKLLHGAARKAAEKGLSVISTQNFLDSFEPYSEERLQDLFNEFKSEVSNISNFIMQFKPTKVQRTAKENYHYSNDQMIVRIKQARAAAPIRFASGRIVTDRAVLTFLYKIDFIVARFDECGVAKWRFYDQGRFLAHEATEFGNSWEVHPAYRWALQPHDVQGVIDTVAVAEA</sequence>
<dbReference type="SUPFAM" id="SSF52540">
    <property type="entry name" value="P-loop containing nucleoside triphosphate hydrolases"/>
    <property type="match status" value="1"/>
</dbReference>
<evidence type="ECO:0000313" key="1">
    <source>
        <dbReference type="EMBL" id="RXZ64544.1"/>
    </source>
</evidence>
<dbReference type="InterPro" id="IPR059206">
    <property type="entry name" value="Sll1717-like"/>
</dbReference>
<dbReference type="AlphaFoldDB" id="A0A4Q2KHE5"/>
<dbReference type="NCBIfam" id="NF047389">
    <property type="entry name" value="ATPase_Sll1717"/>
    <property type="match status" value="1"/>
</dbReference>
<dbReference type="RefSeq" id="WP_129524851.1">
    <property type="nucleotide sequence ID" value="NZ_SDPV01000002.1"/>
</dbReference>
<dbReference type="InterPro" id="IPR027417">
    <property type="entry name" value="P-loop_NTPase"/>
</dbReference>
<evidence type="ECO:0000313" key="2">
    <source>
        <dbReference type="Proteomes" id="UP000293623"/>
    </source>
</evidence>
<protein>
    <recommendedName>
        <fullName evidence="3">ATP-binding protein</fullName>
    </recommendedName>
</protein>
<dbReference type="Proteomes" id="UP000293623">
    <property type="component" value="Unassembled WGS sequence"/>
</dbReference>
<gene>
    <name evidence="1" type="ORF">ETX26_11690</name>
</gene>
<dbReference type="EMBL" id="SDPV01000002">
    <property type="protein sequence ID" value="RXZ64544.1"/>
    <property type="molecule type" value="Genomic_DNA"/>
</dbReference>
<name>A0A4Q2KHE5_9SPHN</name>
<reference evidence="1 2" key="1">
    <citation type="submission" date="2019-01" db="EMBL/GenBank/DDBJ databases">
        <title>Altererythrobacter rhizovicinus sp. nov., isolated from the rhizosphere soil of Haloxylon ammodendron.</title>
        <authorList>
            <person name="Li H.-P."/>
            <person name="Gou J.-Y."/>
            <person name="Yao D."/>
            <person name="Han Q.-Q."/>
            <person name="Shao K.-Z."/>
            <person name="Zhao Q."/>
            <person name="Zhang J.-L."/>
        </authorList>
    </citation>
    <scope>NUCLEOTIDE SEQUENCE [LARGE SCALE GENOMIC DNA]</scope>
    <source>
        <strain evidence="1 2">AY-3R</strain>
    </source>
</reference>
<keyword evidence="2" id="KW-1185">Reference proteome</keyword>
<comment type="caution">
    <text evidence="1">The sequence shown here is derived from an EMBL/GenBank/DDBJ whole genome shotgun (WGS) entry which is preliminary data.</text>
</comment>